<accession>A0A242U9I7</accession>
<gene>
    <name evidence="1" type="ORF">CAT59_01070</name>
</gene>
<evidence type="ECO:0000313" key="1">
    <source>
        <dbReference type="EMBL" id="OTU30497.1"/>
    </source>
</evidence>
<organism evidence="1 2">
    <name type="scientific">Acinetobacter pittii</name>
    <name type="common">Acinetobacter genomosp. 3</name>
    <dbReference type="NCBI Taxonomy" id="48296"/>
    <lineage>
        <taxon>Bacteria</taxon>
        <taxon>Pseudomonadati</taxon>
        <taxon>Pseudomonadota</taxon>
        <taxon>Gammaproteobacteria</taxon>
        <taxon>Moraxellales</taxon>
        <taxon>Moraxellaceae</taxon>
        <taxon>Acinetobacter</taxon>
        <taxon>Acinetobacter calcoaceticus/baumannii complex</taxon>
    </lineage>
</organism>
<name>A0A242U9I7_ACIPI</name>
<dbReference type="EMBL" id="NGIR01000008">
    <property type="protein sequence ID" value="OTU30497.1"/>
    <property type="molecule type" value="Genomic_DNA"/>
</dbReference>
<dbReference type="RefSeq" id="WP_032053568.1">
    <property type="nucleotide sequence ID" value="NZ_JADVOL010000002.1"/>
</dbReference>
<reference evidence="1 2" key="1">
    <citation type="submission" date="2017-05" db="EMBL/GenBank/DDBJ databases">
        <authorList>
            <person name="Song R."/>
            <person name="Chenine A.L."/>
            <person name="Ruprecht R.M."/>
        </authorList>
    </citation>
    <scope>NUCLEOTIDE SEQUENCE [LARGE SCALE GENOMIC DNA]</scope>
    <source>
        <strain evidence="1 2">ARLG1955</strain>
    </source>
</reference>
<dbReference type="AlphaFoldDB" id="A0A242U9I7"/>
<dbReference type="Proteomes" id="UP000195162">
    <property type="component" value="Unassembled WGS sequence"/>
</dbReference>
<protein>
    <submittedName>
        <fullName evidence="1">Uncharacterized protein</fullName>
    </submittedName>
</protein>
<evidence type="ECO:0000313" key="2">
    <source>
        <dbReference type="Proteomes" id="UP000195162"/>
    </source>
</evidence>
<comment type="caution">
    <text evidence="1">The sequence shown here is derived from an EMBL/GenBank/DDBJ whole genome shotgun (WGS) entry which is preliminary data.</text>
</comment>
<sequence length="318" mass="36250">MSILKNAIDSISLGIEDYQIGETDPRRYISCTRNIFAGILLLFKHKLSELSPDGTDEVLIKQKIIPKLEINSIIWVGEGKKTVDVQGIQERFKSLKINVDWKKLNEIQNYRNNIEHYYATASSGSVQKMISDSFIVIVNFIKDYLAADPRDLLDSNTYEVMRSIDEVYEADKAICIEKLKSLSYFTNTICETLMTTTCSECNSGLITSNDSNVEADNTDYICRSCNHDFNYKDIVTKSFEKKYAISYRDLTNGAEDTSCECPECDGYFFYDEAICICCGYKMDLICSICDSAIPASEVSYFEGTCSYCTYRWEKMQAE</sequence>
<proteinExistence type="predicted"/>